<dbReference type="AlphaFoldDB" id="E4RZ05"/>
<dbReference type="OrthoDB" id="9789468at2"/>
<feature type="transmembrane region" description="Helical" evidence="3">
    <location>
        <begin position="12"/>
        <end position="36"/>
    </location>
</feature>
<dbReference type="EMBL" id="CP002305">
    <property type="protein sequence ID" value="ADQ18224.1"/>
    <property type="molecule type" value="Genomic_DNA"/>
</dbReference>
<dbReference type="InterPro" id="IPR029039">
    <property type="entry name" value="Flavoprotein-like_sf"/>
</dbReference>
<dbReference type="InterPro" id="IPR039261">
    <property type="entry name" value="FNR_nucleotide-bd"/>
</dbReference>
<dbReference type="InterPro" id="IPR005625">
    <property type="entry name" value="PepSY-ass_TM"/>
</dbReference>
<organism evidence="5 6">
    <name type="scientific">Leadbetterella byssophila (strain DSM 17132 / JCM 16389 / KACC 11308 / NBRC 106382 / 4M15)</name>
    <dbReference type="NCBI Taxonomy" id="649349"/>
    <lineage>
        <taxon>Bacteria</taxon>
        <taxon>Pseudomonadati</taxon>
        <taxon>Bacteroidota</taxon>
        <taxon>Cytophagia</taxon>
        <taxon>Cytophagales</taxon>
        <taxon>Leadbetterellaceae</taxon>
        <taxon>Leadbetterella</taxon>
    </lineage>
</organism>
<evidence type="ECO:0000256" key="1">
    <source>
        <dbReference type="ARBA" id="ARBA00022630"/>
    </source>
</evidence>
<sequence length="711" mass="80470">MTLSIWRWAHLALALVSGLFLIILSITGVILAIGAVESDAYRTDKNITLAETIPILQKNYSEITEISVDHKGYVTLQGTDLEGNPVNAWINPKTGAIYEPVKNPSDFIQWNIALHRSLFLKETGRVLVGIVSFLLLIITITGVILIAKRQQGLRHFFAKIHKDYFWSYFHVITGRLTLIPVFLLALTGTYLFMARIGLTEAKEKIIHFEPEEKEIPVQEFPLFKNTLVKDIERLEFPFIPDDPEEFYILHLKDKSLSIHQISGDLVTETVLPSTTVWEKISLDLHTGRTNVLWAIILGIASLNILFFIYSGLAITFRRKKSLIKNHFQEKEAEFILLVGSENGSTLGFASKIHDQLLQAGHASYLTELNKITAFPKAKHLLVFTSTYGLGTAPSNATRFEHLFNPNTFPKSLDYSVIGFGSKAYPDFCAFAQHIDHFLDQYFSRALPLFTINDRSTEEFSAWVQAWNKAKNMDLGTTPALYTAQSPKLIPFEVINHTQTNPTFILELKPLKKVSFRSGDLLAIYPQNKERLYSVGKVNNHLQLVVKHHENGLGSTLLAELKPGDILEAKCIKNDSFHIPDKSKEIFMIANGTGIAPFLGMIAENTSKKKIHLYAGFRQKNSLSEIYDQWTNTAIRDHKLQSYQVAYSRAENFCYVMDLLVQDSSKFVKAMQNGATIMICGSLIMQNDVEKVLEEILGDLQPYRSQIRTDCY</sequence>
<dbReference type="EC" id="1.6.2.4" evidence="2"/>
<dbReference type="GO" id="GO:0005829">
    <property type="term" value="C:cytosol"/>
    <property type="evidence" value="ECO:0007669"/>
    <property type="project" value="TreeGrafter"/>
</dbReference>
<evidence type="ECO:0000313" key="6">
    <source>
        <dbReference type="Proteomes" id="UP000007435"/>
    </source>
</evidence>
<keyword evidence="3" id="KW-1133">Transmembrane helix</keyword>
<dbReference type="SUPFAM" id="SSF63380">
    <property type="entry name" value="Riboflavin synthase domain-like"/>
    <property type="match status" value="1"/>
</dbReference>
<dbReference type="GO" id="GO:0050660">
    <property type="term" value="F:flavin adenine dinucleotide binding"/>
    <property type="evidence" value="ECO:0007669"/>
    <property type="project" value="TreeGrafter"/>
</dbReference>
<reference key="1">
    <citation type="submission" date="2010-11" db="EMBL/GenBank/DDBJ databases">
        <title>The complete genome of Leadbetterella byssophila DSM 17132.</title>
        <authorList>
            <consortium name="US DOE Joint Genome Institute (JGI-PGF)"/>
            <person name="Lucas S."/>
            <person name="Copeland A."/>
            <person name="Lapidus A."/>
            <person name="Glavina del Rio T."/>
            <person name="Dalin E."/>
            <person name="Tice H."/>
            <person name="Bruce D."/>
            <person name="Goodwin L."/>
            <person name="Pitluck S."/>
            <person name="Kyrpides N."/>
            <person name="Mavromatis K."/>
            <person name="Ivanova N."/>
            <person name="Teshima H."/>
            <person name="Brettin T."/>
            <person name="Detter J.C."/>
            <person name="Han C."/>
            <person name="Tapia R."/>
            <person name="Land M."/>
            <person name="Hauser L."/>
            <person name="Markowitz V."/>
            <person name="Cheng J.-F."/>
            <person name="Hugenholtz P."/>
            <person name="Woyke T."/>
            <person name="Wu D."/>
            <person name="Tindall B."/>
            <person name="Pomrenke H.G."/>
            <person name="Brambilla E."/>
            <person name="Klenk H.-P."/>
            <person name="Eisen J.A."/>
        </authorList>
    </citation>
    <scope>NUCLEOTIDE SEQUENCE [LARGE SCALE GENOMIC DNA]</scope>
    <source>
        <strain>DSM 17132</strain>
    </source>
</reference>
<dbReference type="Gene3D" id="3.40.50.80">
    <property type="entry name" value="Nucleotide-binding domain of ferredoxin-NADP reductase (FNR) module"/>
    <property type="match status" value="1"/>
</dbReference>
<evidence type="ECO:0000313" key="5">
    <source>
        <dbReference type="EMBL" id="ADQ18224.1"/>
    </source>
</evidence>
<dbReference type="KEGG" id="lby:Lbys_2562"/>
<dbReference type="SUPFAM" id="SSF52218">
    <property type="entry name" value="Flavoproteins"/>
    <property type="match status" value="1"/>
</dbReference>
<evidence type="ECO:0000256" key="2">
    <source>
        <dbReference type="ARBA" id="ARBA00023797"/>
    </source>
</evidence>
<feature type="transmembrane region" description="Helical" evidence="3">
    <location>
        <begin position="291"/>
        <end position="316"/>
    </location>
</feature>
<protein>
    <recommendedName>
        <fullName evidence="2">NADPH--hemoprotein reductase</fullName>
        <ecNumber evidence="2">1.6.2.4</ecNumber>
    </recommendedName>
</protein>
<dbReference type="InterPro" id="IPR017938">
    <property type="entry name" value="Riboflavin_synthase-like_b-brl"/>
</dbReference>
<dbReference type="Pfam" id="PF00175">
    <property type="entry name" value="NAD_binding_1"/>
    <property type="match status" value="1"/>
</dbReference>
<proteinExistence type="predicted"/>
<dbReference type="Gene3D" id="3.40.50.360">
    <property type="match status" value="1"/>
</dbReference>
<dbReference type="GO" id="GO:0010181">
    <property type="term" value="F:FMN binding"/>
    <property type="evidence" value="ECO:0007669"/>
    <property type="project" value="InterPro"/>
</dbReference>
<dbReference type="GO" id="GO:0003958">
    <property type="term" value="F:NADPH-hemoprotein reductase activity"/>
    <property type="evidence" value="ECO:0007669"/>
    <property type="project" value="UniProtKB-EC"/>
</dbReference>
<evidence type="ECO:0000259" key="4">
    <source>
        <dbReference type="PROSITE" id="PS50902"/>
    </source>
</evidence>
<keyword evidence="3" id="KW-0472">Membrane</keyword>
<feature type="transmembrane region" description="Helical" evidence="3">
    <location>
        <begin position="168"/>
        <end position="193"/>
    </location>
</feature>
<keyword evidence="6" id="KW-1185">Reference proteome</keyword>
<dbReference type="InterPro" id="IPR001433">
    <property type="entry name" value="OxRdtase_FAD/NAD-bd"/>
</dbReference>
<dbReference type="eggNOG" id="COG3182">
    <property type="taxonomic scope" value="Bacteria"/>
</dbReference>
<dbReference type="PANTHER" id="PTHR19384:SF17">
    <property type="entry name" value="NADPH--CYTOCHROME P450 REDUCTASE"/>
    <property type="match status" value="1"/>
</dbReference>
<dbReference type="HOGENOM" id="CLU_001570_17_4_10"/>
<name>E4RZ05_LEAB4</name>
<feature type="transmembrane region" description="Helical" evidence="3">
    <location>
        <begin position="126"/>
        <end position="147"/>
    </location>
</feature>
<gene>
    <name evidence="5" type="ordered locus">Lbys_2562</name>
</gene>
<evidence type="ECO:0000256" key="3">
    <source>
        <dbReference type="SAM" id="Phobius"/>
    </source>
</evidence>
<dbReference type="Pfam" id="PF00258">
    <property type="entry name" value="Flavodoxin_1"/>
    <property type="match status" value="1"/>
</dbReference>
<dbReference type="STRING" id="649349.Lbys_2562"/>
<dbReference type="RefSeq" id="WP_013409262.1">
    <property type="nucleotide sequence ID" value="NC_014655.1"/>
</dbReference>
<dbReference type="SUPFAM" id="SSF52343">
    <property type="entry name" value="Ferredoxin reductase-like, C-terminal NADP-linked domain"/>
    <property type="match status" value="1"/>
</dbReference>
<dbReference type="PROSITE" id="PS50902">
    <property type="entry name" value="FLAVODOXIN_LIKE"/>
    <property type="match status" value="1"/>
</dbReference>
<keyword evidence="3" id="KW-0812">Transmembrane</keyword>
<dbReference type="Pfam" id="PF03929">
    <property type="entry name" value="PepSY_TM"/>
    <property type="match status" value="1"/>
</dbReference>
<dbReference type="InterPro" id="IPR008254">
    <property type="entry name" value="Flavodoxin/NO_synth"/>
</dbReference>
<dbReference type="PANTHER" id="PTHR19384">
    <property type="entry name" value="NITRIC OXIDE SYNTHASE-RELATED"/>
    <property type="match status" value="1"/>
</dbReference>
<reference evidence="5 6" key="2">
    <citation type="journal article" date="2011" name="Stand. Genomic Sci.">
        <title>Complete genome sequence of Leadbetterella byssophila type strain (4M15).</title>
        <authorList>
            <person name="Abt B."/>
            <person name="Teshima H."/>
            <person name="Lucas S."/>
            <person name="Lapidus A."/>
            <person name="Del Rio T.G."/>
            <person name="Nolan M."/>
            <person name="Tice H."/>
            <person name="Cheng J.F."/>
            <person name="Pitluck S."/>
            <person name="Liolios K."/>
            <person name="Pagani I."/>
            <person name="Ivanova N."/>
            <person name="Mavromatis K."/>
            <person name="Pati A."/>
            <person name="Tapia R."/>
            <person name="Han C."/>
            <person name="Goodwin L."/>
            <person name="Chen A."/>
            <person name="Palaniappan K."/>
            <person name="Land M."/>
            <person name="Hauser L."/>
            <person name="Chang Y.J."/>
            <person name="Jeffries C.D."/>
            <person name="Rohde M."/>
            <person name="Goker M."/>
            <person name="Tindall B.J."/>
            <person name="Detter J.C."/>
            <person name="Woyke T."/>
            <person name="Bristow J."/>
            <person name="Eisen J.A."/>
            <person name="Markowitz V."/>
            <person name="Hugenholtz P."/>
            <person name="Klenk H.P."/>
            <person name="Kyrpides N.C."/>
        </authorList>
    </citation>
    <scope>NUCLEOTIDE SEQUENCE [LARGE SCALE GENOMIC DNA]</scope>
    <source>
        <strain evidence="6">DSM 17132 / JCM 16389 / KACC 11308 / NBRC 106382 / 4M15</strain>
    </source>
</reference>
<feature type="domain" description="Flavodoxin-like" evidence="4">
    <location>
        <begin position="334"/>
        <end position="471"/>
    </location>
</feature>
<dbReference type="eggNOG" id="COG0369">
    <property type="taxonomic scope" value="Bacteria"/>
</dbReference>
<keyword evidence="1" id="KW-0285">Flavoprotein</keyword>
<accession>E4RZ05</accession>
<dbReference type="Proteomes" id="UP000007435">
    <property type="component" value="Chromosome"/>
</dbReference>